<evidence type="ECO:0000313" key="2">
    <source>
        <dbReference type="Proteomes" id="UP000070250"/>
    </source>
</evidence>
<reference evidence="1 2" key="1">
    <citation type="submission" date="2015-06" db="EMBL/GenBank/DDBJ databases">
        <title>A Comprehensive Approach to Explore the Metabolic and Phylogenetic Diversity of Bacterial Steroid Degradation in the Environment: Testosterone as an Example.</title>
        <authorList>
            <person name="Yang F.-C."/>
            <person name="Chen Y.-L."/>
            <person name="Yu C.-P."/>
            <person name="Tang S.-L."/>
            <person name="Wang P.-H."/>
            <person name="Ismail W."/>
            <person name="Wang C.-H."/>
            <person name="Yang C.-Y."/>
            <person name="Chiang Y.-R."/>
        </authorList>
    </citation>
    <scope>NUCLEOTIDE SEQUENCE [LARGE SCALE GENOMIC DNA]</scope>
    <source>
        <strain evidence="1 2">DSM 18526</strain>
    </source>
</reference>
<protein>
    <submittedName>
        <fullName evidence="1">Molybdenum ABC transporter ATP-binding protein</fullName>
    </submittedName>
</protein>
<dbReference type="STRING" id="465721.ACG33_10875"/>
<keyword evidence="2" id="KW-1185">Reference proteome</keyword>
<dbReference type="EMBL" id="CP011971">
    <property type="protein sequence ID" value="AMN47591.1"/>
    <property type="molecule type" value="Genomic_DNA"/>
</dbReference>
<dbReference type="InterPro" id="IPR018912">
    <property type="entry name" value="DUF2478"/>
</dbReference>
<gene>
    <name evidence="1" type="ORF">ACG33_10875</name>
</gene>
<proteinExistence type="predicted"/>
<dbReference type="RefSeq" id="WP_083536785.1">
    <property type="nucleotide sequence ID" value="NZ_CP011971.1"/>
</dbReference>
<organism evidence="1 2">
    <name type="scientific">Steroidobacter denitrificans</name>
    <dbReference type="NCBI Taxonomy" id="465721"/>
    <lineage>
        <taxon>Bacteria</taxon>
        <taxon>Pseudomonadati</taxon>
        <taxon>Pseudomonadota</taxon>
        <taxon>Gammaproteobacteria</taxon>
        <taxon>Steroidobacterales</taxon>
        <taxon>Steroidobacteraceae</taxon>
        <taxon>Steroidobacter</taxon>
    </lineage>
</organism>
<accession>A0A127FDA4</accession>
<keyword evidence="1" id="KW-0547">Nucleotide-binding</keyword>
<dbReference type="OrthoDB" id="6050629at2"/>
<dbReference type="Proteomes" id="UP000070250">
    <property type="component" value="Chromosome"/>
</dbReference>
<dbReference type="AlphaFoldDB" id="A0A127FDA4"/>
<sequence>MTSAPLPIAAIVSSEPEAADALLAEFAMRLGRQGWRVRGLVQHTRRSGGKYKQMMLVDLNDPTSRFPISQDLGTGSSACRLDPAGIAAASIVLRNALRQKADLVIANRFGVLEATGGGLSDELLSLMSERTPLLLVVAERYLEAWRDFTGGEGVELPPRIEVLEAWLLRCSRPTGSGFMPFAEGTLCGTPEGFITAI</sequence>
<dbReference type="KEGG" id="sdf:ACG33_10875"/>
<dbReference type="GO" id="GO:0005524">
    <property type="term" value="F:ATP binding"/>
    <property type="evidence" value="ECO:0007669"/>
    <property type="project" value="UniProtKB-KW"/>
</dbReference>
<name>A0A127FDA4_STEDE</name>
<dbReference type="Pfam" id="PF10649">
    <property type="entry name" value="DUF2478"/>
    <property type="match status" value="1"/>
</dbReference>
<keyword evidence="1" id="KW-0067">ATP-binding</keyword>
<evidence type="ECO:0000313" key="1">
    <source>
        <dbReference type="EMBL" id="AMN47591.1"/>
    </source>
</evidence>